<dbReference type="HOGENOM" id="CLU_1505669_0_0_1"/>
<protein>
    <submittedName>
        <fullName evidence="1 2">Uncharacterized protein</fullName>
    </submittedName>
</protein>
<evidence type="ECO:0000313" key="2">
    <source>
        <dbReference type="EnsemblPlants" id="KEH16578"/>
    </source>
</evidence>
<evidence type="ECO:0000313" key="3">
    <source>
        <dbReference type="Proteomes" id="UP000002051"/>
    </source>
</evidence>
<evidence type="ECO:0000313" key="1">
    <source>
        <dbReference type="EMBL" id="KEH16578.1"/>
    </source>
</evidence>
<dbReference type="EMBL" id="KL402868">
    <property type="protein sequence ID" value="KEH16578.1"/>
    <property type="molecule type" value="Genomic_DNA"/>
</dbReference>
<reference evidence="2" key="3">
    <citation type="submission" date="2015-06" db="UniProtKB">
        <authorList>
            <consortium name="EnsemblPlants"/>
        </authorList>
    </citation>
    <scope>IDENTIFICATION</scope>
    <source>
        <strain evidence="2">cv. Jemalong A17</strain>
    </source>
</reference>
<dbReference type="EnsemblPlants" id="KEH16578">
    <property type="protein sequence ID" value="KEH16578"/>
    <property type="gene ID" value="MTR_0143s0070"/>
</dbReference>
<reference evidence="1 3" key="2">
    <citation type="journal article" date="2014" name="BMC Genomics">
        <title>An improved genome release (version Mt4.0) for the model legume Medicago truncatula.</title>
        <authorList>
            <person name="Tang H."/>
            <person name="Krishnakumar V."/>
            <person name="Bidwell S."/>
            <person name="Rosen B."/>
            <person name="Chan A."/>
            <person name="Zhou S."/>
            <person name="Gentzbittel L."/>
            <person name="Childs K.L."/>
            <person name="Yandell M."/>
            <person name="Gundlach H."/>
            <person name="Mayer K.F."/>
            <person name="Schwartz D.C."/>
            <person name="Town C.D."/>
        </authorList>
    </citation>
    <scope>GENOME REANNOTATION</scope>
    <source>
        <strain evidence="1">A17</strain>
        <strain evidence="2 3">cv. Jemalong A17</strain>
    </source>
</reference>
<proteinExistence type="predicted"/>
<accession>A0A072TI28</accession>
<reference evidence="1 3" key="1">
    <citation type="journal article" date="2011" name="Nature">
        <title>The Medicago genome provides insight into the evolution of rhizobial symbioses.</title>
        <authorList>
            <person name="Young N.D."/>
            <person name="Debelle F."/>
            <person name="Oldroyd G.E."/>
            <person name="Geurts R."/>
            <person name="Cannon S.B."/>
            <person name="Udvardi M.K."/>
            <person name="Benedito V.A."/>
            <person name="Mayer K.F."/>
            <person name="Gouzy J."/>
            <person name="Schoof H."/>
            <person name="Van de Peer Y."/>
            <person name="Proost S."/>
            <person name="Cook D.R."/>
            <person name="Meyers B.C."/>
            <person name="Spannagl M."/>
            <person name="Cheung F."/>
            <person name="De Mita S."/>
            <person name="Krishnakumar V."/>
            <person name="Gundlach H."/>
            <person name="Zhou S."/>
            <person name="Mudge J."/>
            <person name="Bharti A.K."/>
            <person name="Murray J.D."/>
            <person name="Naoumkina M.A."/>
            <person name="Rosen B."/>
            <person name="Silverstein K.A."/>
            <person name="Tang H."/>
            <person name="Rombauts S."/>
            <person name="Zhao P.X."/>
            <person name="Zhou P."/>
            <person name="Barbe V."/>
            <person name="Bardou P."/>
            <person name="Bechner M."/>
            <person name="Bellec A."/>
            <person name="Berger A."/>
            <person name="Berges H."/>
            <person name="Bidwell S."/>
            <person name="Bisseling T."/>
            <person name="Choisne N."/>
            <person name="Couloux A."/>
            <person name="Denny R."/>
            <person name="Deshpande S."/>
            <person name="Dai X."/>
            <person name="Doyle J.J."/>
            <person name="Dudez A.M."/>
            <person name="Farmer A.D."/>
            <person name="Fouteau S."/>
            <person name="Franken C."/>
            <person name="Gibelin C."/>
            <person name="Gish J."/>
            <person name="Goldstein S."/>
            <person name="Gonzalez A.J."/>
            <person name="Green P.J."/>
            <person name="Hallab A."/>
            <person name="Hartog M."/>
            <person name="Hua A."/>
            <person name="Humphray S.J."/>
            <person name="Jeong D.H."/>
            <person name="Jing Y."/>
            <person name="Jocker A."/>
            <person name="Kenton S.M."/>
            <person name="Kim D.J."/>
            <person name="Klee K."/>
            <person name="Lai H."/>
            <person name="Lang C."/>
            <person name="Lin S."/>
            <person name="Macmil S.L."/>
            <person name="Magdelenat G."/>
            <person name="Matthews L."/>
            <person name="McCorrison J."/>
            <person name="Monaghan E.L."/>
            <person name="Mun J.H."/>
            <person name="Najar F.Z."/>
            <person name="Nicholson C."/>
            <person name="Noirot C."/>
            <person name="O'Bleness M."/>
            <person name="Paule C.R."/>
            <person name="Poulain J."/>
            <person name="Prion F."/>
            <person name="Qin B."/>
            <person name="Qu C."/>
            <person name="Retzel E.F."/>
            <person name="Riddle C."/>
            <person name="Sallet E."/>
            <person name="Samain S."/>
            <person name="Samson N."/>
            <person name="Sanders I."/>
            <person name="Saurat O."/>
            <person name="Scarpelli C."/>
            <person name="Schiex T."/>
            <person name="Segurens B."/>
            <person name="Severin A.J."/>
            <person name="Sherrier D.J."/>
            <person name="Shi R."/>
            <person name="Sims S."/>
            <person name="Singer S.R."/>
            <person name="Sinharoy S."/>
            <person name="Sterck L."/>
            <person name="Viollet A."/>
            <person name="Wang B.B."/>
            <person name="Wang K."/>
            <person name="Wang M."/>
            <person name="Wang X."/>
            <person name="Warfsmann J."/>
            <person name="Weissenbach J."/>
            <person name="White D.D."/>
            <person name="White J.D."/>
            <person name="Wiley G.B."/>
            <person name="Wincker P."/>
            <person name="Xing Y."/>
            <person name="Yang L."/>
            <person name="Yao Z."/>
            <person name="Ying F."/>
            <person name="Zhai J."/>
            <person name="Zhou L."/>
            <person name="Zuber A."/>
            <person name="Denarie J."/>
            <person name="Dixon R.A."/>
            <person name="May G.D."/>
            <person name="Schwartz D.C."/>
            <person name="Rogers J."/>
            <person name="Quetier F."/>
            <person name="Town C.D."/>
            <person name="Roe B.A."/>
        </authorList>
    </citation>
    <scope>NUCLEOTIDE SEQUENCE [LARGE SCALE GENOMIC DNA]</scope>
    <source>
        <strain evidence="1">A17</strain>
        <strain evidence="2 3">cv. Jemalong A17</strain>
    </source>
</reference>
<dbReference type="PaxDb" id="3880-AET04007"/>
<dbReference type="AlphaFoldDB" id="A0A072TI28"/>
<keyword evidence="3" id="KW-1185">Reference proteome</keyword>
<name>A0A072TI28_MEDTR</name>
<gene>
    <name evidence="1" type="ORF">MTR_0143s0070</name>
</gene>
<sequence>MYAGISWIIDGRGLGSMIDGRVIVVSHLQYADDTLFIKEATMENLWSIKVIVCCFKLTPGLTVNFFKSSILGSFTTMAEVKMVIYHQGQGVVKGSTPWAVIICKGVRWVSDLGVPRLKSVPTQFHRDRQDTGVLGTQWLVLYYTFLEILFGDDVVGRRIGTMAEGRLKLMYKSGGQPKA</sequence>
<dbReference type="Proteomes" id="UP000002051">
    <property type="component" value="Unassembled WGS sequence"/>
</dbReference>
<organism evidence="1 3">
    <name type="scientific">Medicago truncatula</name>
    <name type="common">Barrel medic</name>
    <name type="synonym">Medicago tribuloides</name>
    <dbReference type="NCBI Taxonomy" id="3880"/>
    <lineage>
        <taxon>Eukaryota</taxon>
        <taxon>Viridiplantae</taxon>
        <taxon>Streptophyta</taxon>
        <taxon>Embryophyta</taxon>
        <taxon>Tracheophyta</taxon>
        <taxon>Spermatophyta</taxon>
        <taxon>Magnoliopsida</taxon>
        <taxon>eudicotyledons</taxon>
        <taxon>Gunneridae</taxon>
        <taxon>Pentapetalae</taxon>
        <taxon>rosids</taxon>
        <taxon>fabids</taxon>
        <taxon>Fabales</taxon>
        <taxon>Fabaceae</taxon>
        <taxon>Papilionoideae</taxon>
        <taxon>50 kb inversion clade</taxon>
        <taxon>NPAAA clade</taxon>
        <taxon>Hologalegina</taxon>
        <taxon>IRL clade</taxon>
        <taxon>Trifolieae</taxon>
        <taxon>Medicago</taxon>
    </lineage>
</organism>